<evidence type="ECO:0000259" key="8">
    <source>
        <dbReference type="PROSITE" id="PS51096"/>
    </source>
</evidence>
<evidence type="ECO:0000256" key="6">
    <source>
        <dbReference type="ARBA" id="ARBA00022683"/>
    </source>
</evidence>
<dbReference type="InterPro" id="IPR004701">
    <property type="entry name" value="PTS_EIIA_man-typ"/>
</dbReference>
<evidence type="ECO:0000313" key="9">
    <source>
        <dbReference type="EMBL" id="ARY92703.1"/>
    </source>
</evidence>
<gene>
    <name evidence="9" type="ORF">BGL52_13425</name>
    <name evidence="10" type="ORF">RWA16_13195</name>
</gene>
<evidence type="ECO:0000313" key="10">
    <source>
        <dbReference type="EMBL" id="WNX27338.1"/>
    </source>
</evidence>
<sequence>MQVILLSHGQFAEEILKSAEMILGNLNNFTALGLQPSEGPDQLAERVKRLIDSSDDTDKLIIVDLLGGTPSNVAINMMVQNPGLRVLSGLNLPMIVAIVNQTLLGQKLSNQEIIQAGQQGVLDVREAVNNLSTNEDDET</sequence>
<dbReference type="AlphaFoldDB" id="A0AAN1F0X6"/>
<dbReference type="PROSITE" id="PS51096">
    <property type="entry name" value="PTS_EIIA_TYPE_4"/>
    <property type="match status" value="1"/>
</dbReference>
<dbReference type="EMBL" id="CP136128">
    <property type="protein sequence ID" value="WNX27338.1"/>
    <property type="molecule type" value="Genomic_DNA"/>
</dbReference>
<dbReference type="PANTHER" id="PTHR33799:SF1">
    <property type="entry name" value="PTS SYSTEM MANNOSE-SPECIFIC EIIAB COMPONENT-RELATED"/>
    <property type="match status" value="1"/>
</dbReference>
<comment type="subcellular location">
    <subcellularLocation>
        <location evidence="1">Cytoplasm</location>
    </subcellularLocation>
</comment>
<dbReference type="SUPFAM" id="SSF53062">
    <property type="entry name" value="PTS system fructose IIA component-like"/>
    <property type="match status" value="1"/>
</dbReference>
<dbReference type="Proteomes" id="UP001303564">
    <property type="component" value="Chromosome"/>
</dbReference>
<evidence type="ECO:0000313" key="11">
    <source>
        <dbReference type="Proteomes" id="UP000195609"/>
    </source>
</evidence>
<evidence type="ECO:0000256" key="5">
    <source>
        <dbReference type="ARBA" id="ARBA00022679"/>
    </source>
</evidence>
<keyword evidence="2" id="KW-0813">Transport</keyword>
<evidence type="ECO:0000256" key="2">
    <source>
        <dbReference type="ARBA" id="ARBA00022448"/>
    </source>
</evidence>
<keyword evidence="7" id="KW-0418">Kinase</keyword>
<evidence type="ECO:0000256" key="7">
    <source>
        <dbReference type="ARBA" id="ARBA00022777"/>
    </source>
</evidence>
<keyword evidence="5" id="KW-0808">Transferase</keyword>
<dbReference type="RefSeq" id="WP_087913016.1">
    <property type="nucleotide sequence ID" value="NZ_CP017065.1"/>
</dbReference>
<accession>A0AAN1F0X6</accession>
<dbReference type="GO" id="GO:0009401">
    <property type="term" value="P:phosphoenolpyruvate-dependent sugar phosphotransferase system"/>
    <property type="evidence" value="ECO:0007669"/>
    <property type="project" value="UniProtKB-KW"/>
</dbReference>
<keyword evidence="3" id="KW-0963">Cytoplasm</keyword>
<keyword evidence="6" id="KW-0598">Phosphotransferase system</keyword>
<reference evidence="10 12" key="2">
    <citation type="submission" date="2023-09" db="EMBL/GenBank/DDBJ databases">
        <title>Genomic characteristic of L. casei group strains isolated from clinical sources.</title>
        <authorList>
            <person name="Jarocki P."/>
        </authorList>
    </citation>
    <scope>NUCLEOTIDE SEQUENCE [LARGE SCALE GENOMIC DNA]</scope>
    <source>
        <strain evidence="10 12">LMG 24099</strain>
    </source>
</reference>
<dbReference type="InterPro" id="IPR033887">
    <property type="entry name" value="PTS_IIA_man"/>
</dbReference>
<dbReference type="GO" id="GO:0016020">
    <property type="term" value="C:membrane"/>
    <property type="evidence" value="ECO:0007669"/>
    <property type="project" value="InterPro"/>
</dbReference>
<dbReference type="InterPro" id="IPR036662">
    <property type="entry name" value="PTS_EIIA_man-typ_sf"/>
</dbReference>
<name>A0AAN1F0X6_LACCA</name>
<evidence type="ECO:0000256" key="4">
    <source>
        <dbReference type="ARBA" id="ARBA00022597"/>
    </source>
</evidence>
<reference evidence="9 11" key="1">
    <citation type="journal article" date="2017" name="Front. Immunol.">
        <title>Complete Genome Sequence of Lactobacillus casei LC5, a Potential Probiotics for Atopic Dermatitis.</title>
        <authorList>
            <person name="Kang J."/>
            <person name="Chung W.H."/>
            <person name="Lim T.J."/>
            <person name="Whon T.W."/>
            <person name="Lim S."/>
            <person name="Nam Y.D."/>
        </authorList>
    </citation>
    <scope>NUCLEOTIDE SEQUENCE [LARGE SCALE GENOMIC DNA]</scope>
    <source>
        <strain evidence="9 11">LC5</strain>
    </source>
</reference>
<proteinExistence type="predicted"/>
<dbReference type="Proteomes" id="UP000195609">
    <property type="component" value="Chromosome"/>
</dbReference>
<dbReference type="InterPro" id="IPR051471">
    <property type="entry name" value="Bacterial_PTS_sugar_comp"/>
</dbReference>
<evidence type="ECO:0000256" key="1">
    <source>
        <dbReference type="ARBA" id="ARBA00004496"/>
    </source>
</evidence>
<dbReference type="GO" id="GO:0016301">
    <property type="term" value="F:kinase activity"/>
    <property type="evidence" value="ECO:0007669"/>
    <property type="project" value="UniProtKB-KW"/>
</dbReference>
<dbReference type="PANTHER" id="PTHR33799">
    <property type="entry name" value="PTS PERMEASE-RELATED-RELATED"/>
    <property type="match status" value="1"/>
</dbReference>
<evidence type="ECO:0000256" key="3">
    <source>
        <dbReference type="ARBA" id="ARBA00022490"/>
    </source>
</evidence>
<feature type="domain" description="PTS EIIA type-4" evidence="8">
    <location>
        <begin position="1"/>
        <end position="121"/>
    </location>
</feature>
<dbReference type="Pfam" id="PF03610">
    <property type="entry name" value="EIIA-man"/>
    <property type="match status" value="1"/>
</dbReference>
<dbReference type="CDD" id="cd00006">
    <property type="entry name" value="PTS_IIA_man"/>
    <property type="match status" value="1"/>
</dbReference>
<dbReference type="Gene3D" id="3.40.50.510">
    <property type="entry name" value="Phosphotransferase system, mannose-type IIA component"/>
    <property type="match status" value="1"/>
</dbReference>
<organism evidence="9 11">
    <name type="scientific">Lacticaseibacillus casei</name>
    <name type="common">Lactobacillus casei</name>
    <dbReference type="NCBI Taxonomy" id="1582"/>
    <lineage>
        <taxon>Bacteria</taxon>
        <taxon>Bacillati</taxon>
        <taxon>Bacillota</taxon>
        <taxon>Bacilli</taxon>
        <taxon>Lactobacillales</taxon>
        <taxon>Lactobacillaceae</taxon>
        <taxon>Lacticaseibacillus</taxon>
    </lineage>
</organism>
<protein>
    <submittedName>
        <fullName evidence="10">PTS sugar transporter</fullName>
    </submittedName>
</protein>
<keyword evidence="4 10" id="KW-0762">Sugar transport</keyword>
<dbReference type="GO" id="GO:0005737">
    <property type="term" value="C:cytoplasm"/>
    <property type="evidence" value="ECO:0007669"/>
    <property type="project" value="UniProtKB-SubCell"/>
</dbReference>
<dbReference type="EMBL" id="CP017065">
    <property type="protein sequence ID" value="ARY92703.1"/>
    <property type="molecule type" value="Genomic_DNA"/>
</dbReference>
<keyword evidence="12" id="KW-1185">Reference proteome</keyword>
<evidence type="ECO:0000313" key="12">
    <source>
        <dbReference type="Proteomes" id="UP001303564"/>
    </source>
</evidence>